<dbReference type="SUPFAM" id="SSF56968">
    <property type="entry name" value="Lipovitellin-phosvitin complex, beta-sheet shell regions"/>
    <property type="match status" value="2"/>
</dbReference>
<dbReference type="Pfam" id="PF09172">
    <property type="entry name" value="Vit_open_b-sht"/>
    <property type="match status" value="1"/>
</dbReference>
<dbReference type="Pfam" id="PF00094">
    <property type="entry name" value="VWD"/>
    <property type="match status" value="1"/>
</dbReference>
<feature type="domain" description="Vitellogenin" evidence="4">
    <location>
        <begin position="36"/>
        <end position="710"/>
    </location>
</feature>
<evidence type="ECO:0000256" key="2">
    <source>
        <dbReference type="PROSITE-ProRule" id="PRU00557"/>
    </source>
</evidence>
<name>A0ABP1QUD2_9HEXA</name>
<evidence type="ECO:0000259" key="4">
    <source>
        <dbReference type="PROSITE" id="PS51211"/>
    </source>
</evidence>
<dbReference type="InterPro" id="IPR015255">
    <property type="entry name" value="Vitellinogen_open_b-sht"/>
</dbReference>
<dbReference type="EMBL" id="CAXLJM020000043">
    <property type="protein sequence ID" value="CAL8110185.1"/>
    <property type="molecule type" value="Genomic_DNA"/>
</dbReference>
<comment type="caution">
    <text evidence="6">The sequence shown here is derived from an EMBL/GenBank/DDBJ whole genome shotgun (WGS) entry which is preliminary data.</text>
</comment>
<accession>A0ABP1QUD2</accession>
<dbReference type="Gene3D" id="2.30.230.10">
    <property type="entry name" value="Lipovitellin, beta-sheet shell regions, chain A"/>
    <property type="match status" value="1"/>
</dbReference>
<evidence type="ECO:0000256" key="1">
    <source>
        <dbReference type="ARBA" id="ARBA00022729"/>
    </source>
</evidence>
<dbReference type="PANTHER" id="PTHR23345">
    <property type="entry name" value="VITELLOGENIN-RELATED"/>
    <property type="match status" value="1"/>
</dbReference>
<dbReference type="PANTHER" id="PTHR23345:SF33">
    <property type="entry name" value="CROSSVEINLESS D"/>
    <property type="match status" value="1"/>
</dbReference>
<evidence type="ECO:0000313" key="7">
    <source>
        <dbReference type="Proteomes" id="UP001642540"/>
    </source>
</evidence>
<keyword evidence="2" id="KW-1015">Disulfide bond</keyword>
<reference evidence="6 7" key="1">
    <citation type="submission" date="2024-08" db="EMBL/GenBank/DDBJ databases">
        <authorList>
            <person name="Cucini C."/>
            <person name="Frati F."/>
        </authorList>
    </citation>
    <scope>NUCLEOTIDE SEQUENCE [LARGE SCALE GENOMIC DNA]</scope>
</reference>
<evidence type="ECO:0000259" key="5">
    <source>
        <dbReference type="PROSITE" id="PS51233"/>
    </source>
</evidence>
<dbReference type="InterPro" id="IPR001747">
    <property type="entry name" value="Vitellogenin_N"/>
</dbReference>
<sequence length="1583" mass="175385">MGLIRGTVILLFLTIGLHASSGGRIFKREAASRQLFAAGDEYKFNYEVMITTGTEVPISHAASYRLKGVLRVQGTTQNVVTVKLEDLGIGLFNGQWSYFPVPSVNYISPEELNALSEPFQIVSENGKFKTLMMNDQEPEWASNMKRGLATYLQMNMERVSPQRLMFFRDEESTTMGICPTMYEVMPVTATGMGLARVSKFRNHADCPDVPSRIRHESRTYYRCNDDRTRDIMNSTSYAIYDLSVQDTSITVQKITVLSSILYWPFTQNGPFLYSWYNMTIALDNVAPITSPILPPENAIDHEDLTYVFEQSDYTDPEEDISDLKGVEPLFFHQTSVESHPEVLDQIMEKCHQTISSLAKSMLTADVFNDINDFHGQTPMAITPLISSLDYDYLTRCYAHFSQRAGNSEQENLELQIFLDGLANSGTPPSSLVIRDILKSTDDISIIVRLISSFPIAIRHPSEALGNELDSIFELTAKPNLDQRQKRLVELAMATLISRSCKKNLCTESGLLEKYINYFEAKLAGTNEFEEQVVGVLGLGNIGMGRALEKPFEIAQGLHPEYANAVRIQAIWSLRPLILEQRDRVMTSLLPVFFNRSETCETRTSVFSFLMGSRPDERVLHEIAYFMWSETCPQTPNIVRSTLTLMSKTEYPCNPVGSYARTVLKYLPPGLIDPLKTASYALDYYDKNNGFGRMTFVTLQKTGSSVLPRSIYVGLNSYIGGFSNSFFGFYLRLQGVEQLIETKKTESIDGSVDKVIEILSKIDIEERPITPLCIELVIINSGKAVQYIAADETTLGSRIRSMVIALHEAKKKFESGGAISIQHPAFTGGIRYQQPLEIGTPVSIFANIASVTALNSNITRTSNAAGATQTEEDIVSQVNVFATTGITNHIPAINTMLTVSKHRTSRVRIPVHKSTSSRTAQNRPDSLLFTLNIPEAYNPLVAMVHATTEVSVRPDVTNGLGEGEVETKLKQSCPACTTKKTVTRGDSFRQERDLSLPSPKLLRGVVAKVKYVDCERDHSKASVLKKLSSYFSDVGKNTGVFSTSLAKLSLGLDQTLDSLFVAPYGETCGMKAIFSQDADAPTRSTKVIASIIKKPASRSQPQIEIGSSLILKHEGTEQSETKLDLRMILKDNPQTKHQQINIKGAVINGPGGQSGIMCLDFDNRVRADSSDPLGFSGQSEPMINQTIVLKIGKFPAGEPNRQSSVQDLVCLDNHAEITFTGDAQRSEQQIQEAEAATSWPYNQCQADKASNLWPGTFIPPTRACELAMVEQTQLRSANLSLCYKVVKSAKRRWAALTHLGASFISPYLIDSESDSSDHPHNVGRHGHRNSVDTALFTTGEVEISLDLQKNSPRMELHYSRNNGEEQHFHDVDLSLLPSYLVPKPSPERTSPLEGIKRIAGLTGSCSISPSAVLTLDSFMYPISLSTDCSVLVSGDCSKRSQYAILARQMPNQQLAIIIQVQDTRIELQNPTTAVIDGAVKTFRNSEEFGKAGKFLIQTRNDEIYVTFVTQSIAVRYTGSFITVNIGYAFRGVNCGLCGNWDYNPYNDLKGPRACSRPLGLADIVQSWVVREGQCTDVGQSCPGS</sequence>
<dbReference type="InterPro" id="IPR011030">
    <property type="entry name" value="Lipovitellin_superhlx_dom"/>
</dbReference>
<dbReference type="PROSITE" id="PS51211">
    <property type="entry name" value="VITELLOGENIN"/>
    <property type="match status" value="1"/>
</dbReference>
<comment type="caution">
    <text evidence="2">Lacks conserved residue(s) required for the propagation of feature annotation.</text>
</comment>
<dbReference type="SMART" id="SM00638">
    <property type="entry name" value="LPD_N"/>
    <property type="match status" value="1"/>
</dbReference>
<dbReference type="SMART" id="SM00216">
    <property type="entry name" value="VWD"/>
    <property type="match status" value="1"/>
</dbReference>
<gene>
    <name evidence="6" type="ORF">ODALV1_LOCUS14042</name>
</gene>
<feature type="domain" description="VWFD" evidence="5">
    <location>
        <begin position="1402"/>
        <end position="1574"/>
    </location>
</feature>
<organism evidence="6 7">
    <name type="scientific">Orchesella dallaii</name>
    <dbReference type="NCBI Taxonomy" id="48710"/>
    <lineage>
        <taxon>Eukaryota</taxon>
        <taxon>Metazoa</taxon>
        <taxon>Ecdysozoa</taxon>
        <taxon>Arthropoda</taxon>
        <taxon>Hexapoda</taxon>
        <taxon>Collembola</taxon>
        <taxon>Entomobryomorpha</taxon>
        <taxon>Entomobryoidea</taxon>
        <taxon>Orchesellidae</taxon>
        <taxon>Orchesellinae</taxon>
        <taxon>Orchesella</taxon>
    </lineage>
</organism>
<dbReference type="Gene3D" id="1.25.10.20">
    <property type="entry name" value="Vitellinogen, superhelical"/>
    <property type="match status" value="1"/>
</dbReference>
<dbReference type="InterPro" id="IPR050733">
    <property type="entry name" value="Vitellogenin/Apolipophorin"/>
</dbReference>
<evidence type="ECO:0008006" key="8">
    <source>
        <dbReference type="Google" id="ProtNLM"/>
    </source>
</evidence>
<evidence type="ECO:0000256" key="3">
    <source>
        <dbReference type="SAM" id="SignalP"/>
    </source>
</evidence>
<dbReference type="SUPFAM" id="SSF48431">
    <property type="entry name" value="Lipovitellin-phosvitin complex, superhelical domain"/>
    <property type="match status" value="1"/>
</dbReference>
<protein>
    <recommendedName>
        <fullName evidence="8">Vitellogenin-1</fullName>
    </recommendedName>
</protein>
<feature type="disulfide bond" evidence="2">
    <location>
        <begin position="500"/>
        <end position="505"/>
    </location>
</feature>
<dbReference type="PROSITE" id="PS51233">
    <property type="entry name" value="VWFD"/>
    <property type="match status" value="1"/>
</dbReference>
<evidence type="ECO:0000313" key="6">
    <source>
        <dbReference type="EMBL" id="CAL8110185.1"/>
    </source>
</evidence>
<dbReference type="Pfam" id="PF01347">
    <property type="entry name" value="Vitellogenin_N"/>
    <property type="match status" value="1"/>
</dbReference>
<dbReference type="InterPro" id="IPR001846">
    <property type="entry name" value="VWF_type-D"/>
</dbReference>
<proteinExistence type="predicted"/>
<dbReference type="Proteomes" id="UP001642540">
    <property type="component" value="Unassembled WGS sequence"/>
</dbReference>
<feature type="signal peptide" evidence="3">
    <location>
        <begin position="1"/>
        <end position="22"/>
    </location>
</feature>
<keyword evidence="1 3" id="KW-0732">Signal</keyword>
<dbReference type="InterPro" id="IPR015819">
    <property type="entry name" value="Lipid_transp_b-sht_shell"/>
</dbReference>
<feature type="chain" id="PRO_5045949801" description="Vitellogenin-1" evidence="3">
    <location>
        <begin position="23"/>
        <end position="1583"/>
    </location>
</feature>
<dbReference type="InterPro" id="IPR015816">
    <property type="entry name" value="Vitellinogen_b-sht_N"/>
</dbReference>
<dbReference type="SMART" id="SM01169">
    <property type="entry name" value="DUF1943"/>
    <property type="match status" value="1"/>
</dbReference>
<keyword evidence="7" id="KW-1185">Reference proteome</keyword>